<dbReference type="InterPro" id="IPR009006">
    <property type="entry name" value="Ala_racemase/Decarboxylase_C"/>
</dbReference>
<dbReference type="Pfam" id="PF02784">
    <property type="entry name" value="Orn_Arg_deC_N"/>
    <property type="match status" value="1"/>
</dbReference>
<dbReference type="PRINTS" id="PR01182">
    <property type="entry name" value="ORNDCRBXLASE"/>
</dbReference>
<evidence type="ECO:0000256" key="1">
    <source>
        <dbReference type="ARBA" id="ARBA00001933"/>
    </source>
</evidence>
<protein>
    <recommendedName>
        <fullName evidence="7">ornithine decarboxylase</fullName>
        <ecNumber evidence="7">4.1.1.17</ecNumber>
    </recommendedName>
</protein>
<organism evidence="12 13">
    <name type="scientific">Lingula anatina</name>
    <name type="common">Brachiopod</name>
    <name type="synonym">Lingula unguis</name>
    <dbReference type="NCBI Taxonomy" id="7574"/>
    <lineage>
        <taxon>Eukaryota</taxon>
        <taxon>Metazoa</taxon>
        <taxon>Spiralia</taxon>
        <taxon>Lophotrochozoa</taxon>
        <taxon>Brachiopoda</taxon>
        <taxon>Linguliformea</taxon>
        <taxon>Lingulata</taxon>
        <taxon>Lingulida</taxon>
        <taxon>Linguloidea</taxon>
        <taxon>Lingulidae</taxon>
        <taxon>Lingula</taxon>
    </lineage>
</organism>
<dbReference type="PANTHER" id="PTHR11482">
    <property type="entry name" value="ARGININE/DIAMINOPIMELATE/ORNITHINE DECARBOXYLASE"/>
    <property type="match status" value="1"/>
</dbReference>
<dbReference type="OrthoDB" id="5034579at2759"/>
<evidence type="ECO:0000256" key="8">
    <source>
        <dbReference type="ARBA" id="ARBA00037173"/>
    </source>
</evidence>
<comment type="subunit">
    <text evidence="9">Homodimer. Only the dimer is catalytically active, as the active sites are constructed of residues from both monomers.</text>
</comment>
<gene>
    <name evidence="13" type="primary">LOC106157362</name>
</gene>
<evidence type="ECO:0000256" key="7">
    <source>
        <dbReference type="ARBA" id="ARBA00034138"/>
    </source>
</evidence>
<dbReference type="AlphaFoldDB" id="A0A1S3HTR1"/>
<evidence type="ECO:0000256" key="5">
    <source>
        <dbReference type="ARBA" id="ARBA00023239"/>
    </source>
</evidence>
<evidence type="ECO:0000256" key="3">
    <source>
        <dbReference type="ARBA" id="ARBA00022898"/>
    </source>
</evidence>
<dbReference type="PROSITE" id="PS00878">
    <property type="entry name" value="ODR_DC_2_1"/>
    <property type="match status" value="1"/>
</dbReference>
<comment type="pathway">
    <text evidence="6">Amine and polyamine biosynthesis; putrescine biosynthesis via L-ornithine pathway; putrescine from L-ornithine: step 1/1.</text>
</comment>
<dbReference type="Proteomes" id="UP000085678">
    <property type="component" value="Unplaced"/>
</dbReference>
<dbReference type="FunFam" id="3.20.20.10:FF:000005">
    <property type="entry name" value="Ornithine decarboxylase"/>
    <property type="match status" value="1"/>
</dbReference>
<evidence type="ECO:0000256" key="6">
    <source>
        <dbReference type="ARBA" id="ARBA00034115"/>
    </source>
</evidence>
<name>A0A1S3HTR1_LINAN</name>
<dbReference type="GeneID" id="106157362"/>
<proteinExistence type="inferred from homology"/>
<dbReference type="InterPro" id="IPR029066">
    <property type="entry name" value="PLP-binding_barrel"/>
</dbReference>
<dbReference type="RefSeq" id="XP_013388444.1">
    <property type="nucleotide sequence ID" value="XM_013532990.2"/>
</dbReference>
<evidence type="ECO:0000259" key="11">
    <source>
        <dbReference type="Pfam" id="PF02784"/>
    </source>
</evidence>
<dbReference type="SUPFAM" id="SSF51419">
    <property type="entry name" value="PLP-binding barrel"/>
    <property type="match status" value="1"/>
</dbReference>
<dbReference type="SUPFAM" id="SSF50621">
    <property type="entry name" value="Alanine racemase C-terminal domain-like"/>
    <property type="match status" value="1"/>
</dbReference>
<dbReference type="GO" id="GO:0033387">
    <property type="term" value="P:putrescine biosynthetic process from arginine, via ornithine"/>
    <property type="evidence" value="ECO:0007669"/>
    <property type="project" value="TreeGrafter"/>
</dbReference>
<dbReference type="InterPro" id="IPR022653">
    <property type="entry name" value="De-COase2_pyr-phos_BS"/>
</dbReference>
<dbReference type="GO" id="GO:0004586">
    <property type="term" value="F:ornithine decarboxylase activity"/>
    <property type="evidence" value="ECO:0007669"/>
    <property type="project" value="UniProtKB-EC"/>
</dbReference>
<comment type="similarity">
    <text evidence="2">Belongs to the Orn/Lys/Arg decarboxylase class-II family.</text>
</comment>
<comment type="catalytic activity">
    <reaction evidence="10">
        <text>L-ornithine + H(+) = putrescine + CO2</text>
        <dbReference type="Rhea" id="RHEA:22964"/>
        <dbReference type="ChEBI" id="CHEBI:15378"/>
        <dbReference type="ChEBI" id="CHEBI:16526"/>
        <dbReference type="ChEBI" id="CHEBI:46911"/>
        <dbReference type="ChEBI" id="CHEBI:326268"/>
        <dbReference type="EC" id="4.1.1.17"/>
    </reaction>
</comment>
<keyword evidence="5" id="KW-0456">Lyase</keyword>
<reference evidence="13" key="1">
    <citation type="submission" date="2025-08" db="UniProtKB">
        <authorList>
            <consortium name="RefSeq"/>
        </authorList>
    </citation>
    <scope>IDENTIFICATION</scope>
    <source>
        <tissue evidence="13">Gonads</tissue>
    </source>
</reference>
<evidence type="ECO:0000313" key="13">
    <source>
        <dbReference type="RefSeq" id="XP_013388444.1"/>
    </source>
</evidence>
<keyword evidence="12" id="KW-1185">Reference proteome</keyword>
<evidence type="ECO:0000256" key="10">
    <source>
        <dbReference type="ARBA" id="ARBA00049127"/>
    </source>
</evidence>
<evidence type="ECO:0000313" key="12">
    <source>
        <dbReference type="Proteomes" id="UP000085678"/>
    </source>
</evidence>
<dbReference type="KEGG" id="lak:106157362"/>
<dbReference type="PRINTS" id="PR01179">
    <property type="entry name" value="ODADCRBXLASE"/>
</dbReference>
<keyword evidence="3" id="KW-0663">Pyridoxal phosphate</keyword>
<dbReference type="InParanoid" id="A0A1S3HTR1"/>
<sequence length="422" mass="47628">MATACPQSPQNIERNPGLHSNHAILQAIKEKIMEENDRRPFYIVNLDDIVDKHKQWLAQMPRVKPFYAVKCNNTEPVVKTIAALGAGFDCASSAEFQQVLNLGVGTDRIIYGHPCKDPQDIKLASKQGVDLMAFDNECELFKIKRLYPSARLVLRIQPQDDEDVYKHGKMYGCALDQCKELLVKAKEMELTVVGVSFHIGGLCTDYMAYHHTIRLCRDIFDDAKSMDYNFSLLDIGGGFPGYAVENNPTFSDAAKIINMALDEYFPKEENVEVIAEPGAYYVQSAFTLALRVTGKRVLRSANSAKVSQQSYFYYLNDGIHGSFFCNLLFLADKLVRNFHVVKTRSKCRSTRAPCGVQHSTLIISWQKISNCPNWTSETGCTYLTWGHTLLCLHPLSMGLLHRNYFILRLMKSPPDSVLRGDS</sequence>
<comment type="cofactor">
    <cofactor evidence="1">
        <name>pyridoxal 5'-phosphate</name>
        <dbReference type="ChEBI" id="CHEBI:597326"/>
    </cofactor>
</comment>
<dbReference type="CDD" id="cd00622">
    <property type="entry name" value="PLPDE_III_ODC"/>
    <property type="match status" value="1"/>
</dbReference>
<dbReference type="EC" id="4.1.1.17" evidence="7"/>
<evidence type="ECO:0000256" key="9">
    <source>
        <dbReference type="ARBA" id="ARBA00046672"/>
    </source>
</evidence>
<evidence type="ECO:0000256" key="4">
    <source>
        <dbReference type="ARBA" id="ARBA00023115"/>
    </source>
</evidence>
<accession>A0A1S3HTR1</accession>
<keyword evidence="4" id="KW-0620">Polyamine biosynthesis</keyword>
<dbReference type="InterPro" id="IPR022644">
    <property type="entry name" value="De-COase2_N"/>
</dbReference>
<dbReference type="Gene3D" id="3.20.20.10">
    <property type="entry name" value="Alanine racemase"/>
    <property type="match status" value="1"/>
</dbReference>
<dbReference type="GO" id="GO:0005737">
    <property type="term" value="C:cytoplasm"/>
    <property type="evidence" value="ECO:0007669"/>
    <property type="project" value="TreeGrafter"/>
</dbReference>
<comment type="function">
    <text evidence="8">Catalyzes the first and rate-limiting step of polyamine biosynthesis that converts ornithine into putrescine, which is the precursor for the polyamines, spermidine and spermine. Polyamines are essential for cell proliferation and are implicated in cellular processes, ranging from DNA replication to apoptosis.</text>
</comment>
<feature type="domain" description="Orn/DAP/Arg decarboxylase 2 N-terminal" evidence="11">
    <location>
        <begin position="46"/>
        <end position="282"/>
    </location>
</feature>
<dbReference type="PANTHER" id="PTHR11482:SF6">
    <property type="entry name" value="ORNITHINE DECARBOXYLASE 1-RELATED"/>
    <property type="match status" value="1"/>
</dbReference>
<evidence type="ECO:0000256" key="2">
    <source>
        <dbReference type="ARBA" id="ARBA00008872"/>
    </source>
</evidence>
<dbReference type="InterPro" id="IPR002433">
    <property type="entry name" value="Orn_de-COase"/>
</dbReference>
<dbReference type="InterPro" id="IPR000183">
    <property type="entry name" value="Orn/DAP/Arg_de-COase"/>
</dbReference>
<dbReference type="Gene3D" id="2.40.37.10">
    <property type="entry name" value="Lyase, Ornithine Decarboxylase, Chain A, domain 1"/>
    <property type="match status" value="1"/>
</dbReference>
<dbReference type="STRING" id="7574.A0A1S3HTR1"/>